<gene>
    <name evidence="2" type="ORF">Syun_008764</name>
</gene>
<sequence>MYMSFRVIEETYTSTLGVSLIDGLFTVLYIHACLFLSFCMNLTAFGYHELLLWIL</sequence>
<accession>A0AAP0KED4</accession>
<evidence type="ECO:0000313" key="3">
    <source>
        <dbReference type="Proteomes" id="UP001420932"/>
    </source>
</evidence>
<keyword evidence="1" id="KW-0472">Membrane</keyword>
<name>A0AAP0KED4_9MAGN</name>
<evidence type="ECO:0000256" key="1">
    <source>
        <dbReference type="SAM" id="Phobius"/>
    </source>
</evidence>
<evidence type="ECO:0000313" key="2">
    <source>
        <dbReference type="EMBL" id="KAK9150455.1"/>
    </source>
</evidence>
<reference evidence="2 3" key="1">
    <citation type="submission" date="2024-01" db="EMBL/GenBank/DDBJ databases">
        <title>Genome assemblies of Stephania.</title>
        <authorList>
            <person name="Yang L."/>
        </authorList>
    </citation>
    <scope>NUCLEOTIDE SEQUENCE [LARGE SCALE GENOMIC DNA]</scope>
    <source>
        <strain evidence="2">YNDBR</strain>
        <tissue evidence="2">Leaf</tissue>
    </source>
</reference>
<keyword evidence="3" id="KW-1185">Reference proteome</keyword>
<proteinExistence type="predicted"/>
<organism evidence="2 3">
    <name type="scientific">Stephania yunnanensis</name>
    <dbReference type="NCBI Taxonomy" id="152371"/>
    <lineage>
        <taxon>Eukaryota</taxon>
        <taxon>Viridiplantae</taxon>
        <taxon>Streptophyta</taxon>
        <taxon>Embryophyta</taxon>
        <taxon>Tracheophyta</taxon>
        <taxon>Spermatophyta</taxon>
        <taxon>Magnoliopsida</taxon>
        <taxon>Ranunculales</taxon>
        <taxon>Menispermaceae</taxon>
        <taxon>Menispermoideae</taxon>
        <taxon>Cissampelideae</taxon>
        <taxon>Stephania</taxon>
    </lineage>
</organism>
<comment type="caution">
    <text evidence="2">The sequence shown here is derived from an EMBL/GenBank/DDBJ whole genome shotgun (WGS) entry which is preliminary data.</text>
</comment>
<feature type="transmembrane region" description="Helical" evidence="1">
    <location>
        <begin position="20"/>
        <end position="47"/>
    </location>
</feature>
<protein>
    <submittedName>
        <fullName evidence="2">Uncharacterized protein</fullName>
    </submittedName>
</protein>
<dbReference type="EMBL" id="JBBNAF010000004">
    <property type="protein sequence ID" value="KAK9150455.1"/>
    <property type="molecule type" value="Genomic_DNA"/>
</dbReference>
<keyword evidence="1" id="KW-1133">Transmembrane helix</keyword>
<keyword evidence="1" id="KW-0812">Transmembrane</keyword>
<dbReference type="AlphaFoldDB" id="A0AAP0KED4"/>
<dbReference type="Proteomes" id="UP001420932">
    <property type="component" value="Unassembled WGS sequence"/>
</dbReference>